<protein>
    <submittedName>
        <fullName evidence="1">Uncharacterized protein</fullName>
    </submittedName>
</protein>
<accession>A0A7X0VW16</accession>
<sequence length="52" mass="6187">MLIHDYAAFTIWKTRNRELERKLELQRLAENGAARAARPYSLLSFLRALKRK</sequence>
<comment type="caution">
    <text evidence="1">The sequence shown here is derived from an EMBL/GenBank/DDBJ whole genome shotgun (WGS) entry which is preliminary data.</text>
</comment>
<evidence type="ECO:0000313" key="2">
    <source>
        <dbReference type="Proteomes" id="UP000564644"/>
    </source>
</evidence>
<gene>
    <name evidence="1" type="ORF">H7C18_13660</name>
</gene>
<dbReference type="Proteomes" id="UP000564644">
    <property type="component" value="Unassembled WGS sequence"/>
</dbReference>
<dbReference type="EMBL" id="JACJVO010000016">
    <property type="protein sequence ID" value="MBB6731962.1"/>
    <property type="molecule type" value="Genomic_DNA"/>
</dbReference>
<name>A0A7X0VW16_9BACL</name>
<proteinExistence type="predicted"/>
<dbReference type="AlphaFoldDB" id="A0A7X0VW16"/>
<keyword evidence="2" id="KW-1185">Reference proteome</keyword>
<organism evidence="1 2">
    <name type="scientific">Cohnella zeiphila</name>
    <dbReference type="NCBI Taxonomy" id="2761120"/>
    <lineage>
        <taxon>Bacteria</taxon>
        <taxon>Bacillati</taxon>
        <taxon>Bacillota</taxon>
        <taxon>Bacilli</taxon>
        <taxon>Bacillales</taxon>
        <taxon>Paenibacillaceae</taxon>
        <taxon>Cohnella</taxon>
    </lineage>
</organism>
<dbReference type="RefSeq" id="WP_185129631.1">
    <property type="nucleotide sequence ID" value="NZ_JACJVO010000016.1"/>
</dbReference>
<reference evidence="1 2" key="1">
    <citation type="submission" date="2020-08" db="EMBL/GenBank/DDBJ databases">
        <title>Cohnella phylogeny.</title>
        <authorList>
            <person name="Dunlap C."/>
        </authorList>
    </citation>
    <scope>NUCLEOTIDE SEQUENCE [LARGE SCALE GENOMIC DNA]</scope>
    <source>
        <strain evidence="1 2">CBP 2801</strain>
    </source>
</reference>
<evidence type="ECO:0000313" key="1">
    <source>
        <dbReference type="EMBL" id="MBB6731962.1"/>
    </source>
</evidence>